<accession>Q2R5X7</accession>
<name>Q2R5X7_ORYSJ</name>
<dbReference type="AlphaFoldDB" id="Q2R5X7"/>
<feature type="compositionally biased region" description="Basic and acidic residues" evidence="1">
    <location>
        <begin position="99"/>
        <end position="128"/>
    </location>
</feature>
<evidence type="ECO:0000313" key="4">
    <source>
        <dbReference type="Proteomes" id="UP000000763"/>
    </source>
</evidence>
<feature type="domain" description="DUF834" evidence="2">
    <location>
        <begin position="50"/>
        <end position="103"/>
    </location>
</feature>
<reference evidence="4" key="2">
    <citation type="journal article" date="2008" name="Nucleic Acids Res.">
        <title>The rice annotation project database (RAP-DB): 2008 update.</title>
        <authorList>
            <consortium name="The rice annotation project (RAP)"/>
        </authorList>
    </citation>
    <scope>GENOME REANNOTATION</scope>
    <source>
        <strain evidence="4">cv. Nipponbare</strain>
    </source>
</reference>
<dbReference type="Proteomes" id="UP000000763">
    <property type="component" value="Chromosome 11"/>
</dbReference>
<evidence type="ECO:0000256" key="1">
    <source>
        <dbReference type="SAM" id="MobiDB-lite"/>
    </source>
</evidence>
<feature type="compositionally biased region" description="Basic residues" evidence="1">
    <location>
        <begin position="129"/>
        <end position="138"/>
    </location>
</feature>
<evidence type="ECO:0000313" key="3">
    <source>
        <dbReference type="EMBL" id="AAX95946.1"/>
    </source>
</evidence>
<feature type="compositionally biased region" description="Basic and acidic residues" evidence="1">
    <location>
        <begin position="43"/>
        <end position="61"/>
    </location>
</feature>
<proteinExistence type="predicted"/>
<organism evidence="3 4">
    <name type="scientific">Oryza sativa subsp. japonica</name>
    <name type="common">Rice</name>
    <dbReference type="NCBI Taxonomy" id="39947"/>
    <lineage>
        <taxon>Eukaryota</taxon>
        <taxon>Viridiplantae</taxon>
        <taxon>Streptophyta</taxon>
        <taxon>Embryophyta</taxon>
        <taxon>Tracheophyta</taxon>
        <taxon>Spermatophyta</taxon>
        <taxon>Magnoliopsida</taxon>
        <taxon>Liliopsida</taxon>
        <taxon>Poales</taxon>
        <taxon>Poaceae</taxon>
        <taxon>BOP clade</taxon>
        <taxon>Oryzoideae</taxon>
        <taxon>Oryzeae</taxon>
        <taxon>Oryzinae</taxon>
        <taxon>Oryza</taxon>
        <taxon>Oryza sativa</taxon>
    </lineage>
</organism>
<gene>
    <name evidence="3" type="ordered locus">LOC_Os11g23000</name>
</gene>
<reference evidence="4" key="1">
    <citation type="journal article" date="2005" name="Nature">
        <title>The map-based sequence of the rice genome.</title>
        <authorList>
            <consortium name="International rice genome sequencing project (IRGSP)"/>
            <person name="Matsumoto T."/>
            <person name="Wu J."/>
            <person name="Kanamori H."/>
            <person name="Katayose Y."/>
            <person name="Fujisawa M."/>
            <person name="Namiki N."/>
            <person name="Mizuno H."/>
            <person name="Yamamoto K."/>
            <person name="Antonio B.A."/>
            <person name="Baba T."/>
            <person name="Sakata K."/>
            <person name="Nagamura Y."/>
            <person name="Aoki H."/>
            <person name="Arikawa K."/>
            <person name="Arita K."/>
            <person name="Bito T."/>
            <person name="Chiden Y."/>
            <person name="Fujitsuka N."/>
            <person name="Fukunaka R."/>
            <person name="Hamada M."/>
            <person name="Harada C."/>
            <person name="Hayashi A."/>
            <person name="Hijishita S."/>
            <person name="Honda M."/>
            <person name="Hosokawa S."/>
            <person name="Ichikawa Y."/>
            <person name="Idonuma A."/>
            <person name="Iijima M."/>
            <person name="Ikeda M."/>
            <person name="Ikeno M."/>
            <person name="Ito K."/>
            <person name="Ito S."/>
            <person name="Ito T."/>
            <person name="Ito Y."/>
            <person name="Ito Y."/>
            <person name="Iwabuchi A."/>
            <person name="Kamiya K."/>
            <person name="Karasawa W."/>
            <person name="Kurita K."/>
            <person name="Katagiri S."/>
            <person name="Kikuta A."/>
            <person name="Kobayashi H."/>
            <person name="Kobayashi N."/>
            <person name="Machita K."/>
            <person name="Maehara T."/>
            <person name="Masukawa M."/>
            <person name="Mizubayashi T."/>
            <person name="Mukai Y."/>
            <person name="Nagasaki H."/>
            <person name="Nagata Y."/>
            <person name="Naito S."/>
            <person name="Nakashima M."/>
            <person name="Nakama Y."/>
            <person name="Nakamichi Y."/>
            <person name="Nakamura M."/>
            <person name="Meguro A."/>
            <person name="Negishi M."/>
            <person name="Ohta I."/>
            <person name="Ohta T."/>
            <person name="Okamoto M."/>
            <person name="Ono N."/>
            <person name="Saji S."/>
            <person name="Sakaguchi M."/>
            <person name="Sakai K."/>
            <person name="Shibata M."/>
            <person name="Shimokawa T."/>
            <person name="Song J."/>
            <person name="Takazaki Y."/>
            <person name="Terasawa K."/>
            <person name="Tsugane M."/>
            <person name="Tsuji K."/>
            <person name="Ueda S."/>
            <person name="Waki K."/>
            <person name="Yamagata H."/>
            <person name="Yamamoto M."/>
            <person name="Yamamoto S."/>
            <person name="Yamane H."/>
            <person name="Yoshiki S."/>
            <person name="Yoshihara R."/>
            <person name="Yukawa K."/>
            <person name="Zhong H."/>
            <person name="Yano M."/>
            <person name="Yuan Q."/>
            <person name="Ouyang S."/>
            <person name="Liu J."/>
            <person name="Jones K.M."/>
            <person name="Gansberger K."/>
            <person name="Moffat K."/>
            <person name="Hill J."/>
            <person name="Bera J."/>
            <person name="Fadrosh D."/>
            <person name="Jin S."/>
            <person name="Johri S."/>
            <person name="Kim M."/>
            <person name="Overton L."/>
            <person name="Reardon M."/>
            <person name="Tsitrin T."/>
            <person name="Vuong H."/>
            <person name="Weaver B."/>
            <person name="Ciecko A."/>
            <person name="Tallon L."/>
            <person name="Jackson J."/>
            <person name="Pai G."/>
            <person name="Aken S.V."/>
            <person name="Utterback T."/>
            <person name="Reidmuller S."/>
            <person name="Feldblyum T."/>
            <person name="Hsiao J."/>
            <person name="Zismann V."/>
            <person name="Iobst S."/>
            <person name="de Vazeille A.R."/>
            <person name="Buell C.R."/>
            <person name="Ying K."/>
            <person name="Li Y."/>
            <person name="Lu T."/>
            <person name="Huang Y."/>
            <person name="Zhao Q."/>
            <person name="Feng Q."/>
            <person name="Zhang L."/>
            <person name="Zhu J."/>
            <person name="Weng Q."/>
            <person name="Mu J."/>
            <person name="Lu Y."/>
            <person name="Fan D."/>
            <person name="Liu Y."/>
            <person name="Guan J."/>
            <person name="Zhang Y."/>
            <person name="Yu S."/>
            <person name="Liu X."/>
            <person name="Zhang Y."/>
            <person name="Hong G."/>
            <person name="Han B."/>
            <person name="Choisne N."/>
            <person name="Demange N."/>
            <person name="Orjeda G."/>
            <person name="Samain S."/>
            <person name="Cattolico L."/>
            <person name="Pelletier E."/>
            <person name="Couloux A."/>
            <person name="Segurens B."/>
            <person name="Wincker P."/>
            <person name="D'Hont A."/>
            <person name="Scarpelli C."/>
            <person name="Weissenbach J."/>
            <person name="Salanoubat M."/>
            <person name="Quetier F."/>
            <person name="Yu Y."/>
            <person name="Kim H.R."/>
            <person name="Rambo T."/>
            <person name="Currie J."/>
            <person name="Collura K."/>
            <person name="Luo M."/>
            <person name="Yang T."/>
            <person name="Ammiraju J.S.S."/>
            <person name="Engler F."/>
            <person name="Soderlund C."/>
            <person name="Wing R.A."/>
            <person name="Palmer L.E."/>
            <person name="de la Bastide M."/>
            <person name="Spiegel L."/>
            <person name="Nascimento L."/>
            <person name="Zutavern T."/>
            <person name="O'Shaughnessy A."/>
            <person name="Dike S."/>
            <person name="Dedhia N."/>
            <person name="Preston R."/>
            <person name="Balija V."/>
            <person name="McCombie W.R."/>
            <person name="Chow T."/>
            <person name="Chen H."/>
            <person name="Chung M."/>
            <person name="Chen C."/>
            <person name="Shaw J."/>
            <person name="Wu H."/>
            <person name="Hsiao K."/>
            <person name="Chao Y."/>
            <person name="Chu M."/>
            <person name="Cheng C."/>
            <person name="Hour A."/>
            <person name="Lee P."/>
            <person name="Lin S."/>
            <person name="Lin Y."/>
            <person name="Liou J."/>
            <person name="Liu S."/>
            <person name="Hsing Y."/>
            <person name="Raghuvanshi S."/>
            <person name="Mohanty A."/>
            <person name="Bharti A.K."/>
            <person name="Gaur A."/>
            <person name="Gupta V."/>
            <person name="Kumar D."/>
            <person name="Ravi V."/>
            <person name="Vij S."/>
            <person name="Kapur A."/>
            <person name="Khurana P."/>
            <person name="Khurana P."/>
            <person name="Khurana J.P."/>
            <person name="Tyagi A.K."/>
            <person name="Gaikwad K."/>
            <person name="Singh A."/>
            <person name="Dalal V."/>
            <person name="Srivastava S."/>
            <person name="Dixit A."/>
            <person name="Pal A.K."/>
            <person name="Ghazi I.A."/>
            <person name="Yadav M."/>
            <person name="Pandit A."/>
            <person name="Bhargava A."/>
            <person name="Sureshbabu K."/>
            <person name="Batra K."/>
            <person name="Sharma T.R."/>
            <person name="Mohapatra T."/>
            <person name="Singh N.K."/>
            <person name="Messing J."/>
            <person name="Nelson A.B."/>
            <person name="Fuks G."/>
            <person name="Kavchok S."/>
            <person name="Keizer G."/>
            <person name="Linton E."/>
            <person name="Llaca V."/>
            <person name="Song R."/>
            <person name="Tanyolac B."/>
            <person name="Young S."/>
            <person name="Ho-Il K."/>
            <person name="Hahn J.H."/>
            <person name="Sangsakoo G."/>
            <person name="Vanavichit A."/>
            <person name="de Mattos Luiz.A.T."/>
            <person name="Zimmer P.D."/>
            <person name="Malone G."/>
            <person name="Dellagostin O."/>
            <person name="de Oliveira A.C."/>
            <person name="Bevan M."/>
            <person name="Bancroft I."/>
            <person name="Minx P."/>
            <person name="Cordum H."/>
            <person name="Wilson R."/>
            <person name="Cheng Z."/>
            <person name="Jin W."/>
            <person name="Jiang J."/>
            <person name="Leong S.A."/>
            <person name="Iwama H."/>
            <person name="Gojobori T."/>
            <person name="Itoh T."/>
            <person name="Niimura Y."/>
            <person name="Fujii Y."/>
            <person name="Habara T."/>
            <person name="Sakai H."/>
            <person name="Sato Y."/>
            <person name="Wilson G."/>
            <person name="Kumar K."/>
            <person name="McCouch S."/>
            <person name="Juretic N."/>
            <person name="Hoen D."/>
            <person name="Wright S."/>
            <person name="Bruskiewich R."/>
            <person name="Bureau T."/>
            <person name="Miyao A."/>
            <person name="Hirochika H."/>
            <person name="Nishikawa T."/>
            <person name="Kadowaki K."/>
            <person name="Sugiura M."/>
            <person name="Burr B."/>
            <person name="Sasaki T."/>
        </authorList>
    </citation>
    <scope>NUCLEOTIDE SEQUENCE [LARGE SCALE GENOMIC DNA]</scope>
    <source>
        <strain evidence="4">cv. Nipponbare</strain>
    </source>
</reference>
<feature type="region of interest" description="Disordered" evidence="1">
    <location>
        <begin position="39"/>
        <end position="61"/>
    </location>
</feature>
<dbReference type="Pfam" id="PF05754">
    <property type="entry name" value="DUF834"/>
    <property type="match status" value="1"/>
</dbReference>
<dbReference type="EMBL" id="AC146939">
    <property type="protein sequence ID" value="AAX95946.1"/>
    <property type="molecule type" value="Genomic_DNA"/>
</dbReference>
<protein>
    <recommendedName>
        <fullName evidence="2">DUF834 domain-containing protein</fullName>
    </recommendedName>
</protein>
<dbReference type="InterPro" id="IPR008552">
    <property type="entry name" value="DUF834"/>
</dbReference>
<sequence>MADGGEVLSTAATVFRRRAAATEGWTSFSSQLRIQWKRRRPKATIDDNERRGWRSEHDGNPLVHGEIDFRRGFGARGTAAGVALTLAKPREVTGLTGDGRGDGARRLERRPEVEREGARGEAARAREKLGKKRERKRRSWDCYL</sequence>
<evidence type="ECO:0000259" key="2">
    <source>
        <dbReference type="Pfam" id="PF05754"/>
    </source>
</evidence>
<feature type="region of interest" description="Disordered" evidence="1">
    <location>
        <begin position="93"/>
        <end position="144"/>
    </location>
</feature>